<name>F4LPY7_TREBD</name>
<evidence type="ECO:0000313" key="5">
    <source>
        <dbReference type="Proteomes" id="UP000006546"/>
    </source>
</evidence>
<keyword evidence="1 2" id="KW-0597">Phosphoprotein</keyword>
<dbReference type="InterPro" id="IPR011006">
    <property type="entry name" value="CheY-like_superfamily"/>
</dbReference>
<organism evidence="4 5">
    <name type="scientific">Treponema brennaborense (strain DSM 12168 / CIP 105900 / DD5/3)</name>
    <dbReference type="NCBI Taxonomy" id="906968"/>
    <lineage>
        <taxon>Bacteria</taxon>
        <taxon>Pseudomonadati</taxon>
        <taxon>Spirochaetota</taxon>
        <taxon>Spirochaetia</taxon>
        <taxon>Spirochaetales</taxon>
        <taxon>Treponemataceae</taxon>
        <taxon>Treponema</taxon>
    </lineage>
</organism>
<dbReference type="GO" id="GO:0000160">
    <property type="term" value="P:phosphorelay signal transduction system"/>
    <property type="evidence" value="ECO:0007669"/>
    <property type="project" value="InterPro"/>
</dbReference>
<evidence type="ECO:0000256" key="2">
    <source>
        <dbReference type="PROSITE-ProRule" id="PRU00169"/>
    </source>
</evidence>
<dbReference type="Pfam" id="PF12728">
    <property type="entry name" value="HTH_17"/>
    <property type="match status" value="1"/>
</dbReference>
<dbReference type="eggNOG" id="COG0745">
    <property type="taxonomic scope" value="Bacteria"/>
</dbReference>
<keyword evidence="5" id="KW-1185">Reference proteome</keyword>
<feature type="domain" description="Response regulatory" evidence="3">
    <location>
        <begin position="81"/>
        <end position="199"/>
    </location>
</feature>
<reference evidence="5" key="1">
    <citation type="submission" date="2011-04" db="EMBL/GenBank/DDBJ databases">
        <title>The complete genome of Treponema brennaborense DSM 12168.</title>
        <authorList>
            <person name="Lucas S."/>
            <person name="Han J."/>
            <person name="Lapidus A."/>
            <person name="Bruce D."/>
            <person name="Goodwin L."/>
            <person name="Pitluck S."/>
            <person name="Peters L."/>
            <person name="Kyrpides N."/>
            <person name="Mavromatis K."/>
            <person name="Ivanova N."/>
            <person name="Mikhailova N."/>
            <person name="Pagani I."/>
            <person name="Teshima H."/>
            <person name="Detter J.C."/>
            <person name="Tapia R."/>
            <person name="Han C."/>
            <person name="Land M."/>
            <person name="Hauser L."/>
            <person name="Markowitz V."/>
            <person name="Cheng J.-F."/>
            <person name="Hugenholtz P."/>
            <person name="Woyke T."/>
            <person name="Wu D."/>
            <person name="Gronow S."/>
            <person name="Wellnitz S."/>
            <person name="Brambilla E."/>
            <person name="Klenk H.-P."/>
            <person name="Eisen J.A."/>
        </authorList>
    </citation>
    <scope>NUCLEOTIDE SEQUENCE [LARGE SCALE GENOMIC DNA]</scope>
    <source>
        <strain evidence="5">DSM 12168 / CIP 105900 / DD5/3</strain>
    </source>
</reference>
<dbReference type="SUPFAM" id="SSF46955">
    <property type="entry name" value="Putative DNA-binding domain"/>
    <property type="match status" value="1"/>
</dbReference>
<accession>F4LPY7</accession>
<dbReference type="EMBL" id="CP002696">
    <property type="protein sequence ID" value="AEE16079.1"/>
    <property type="molecule type" value="Genomic_DNA"/>
</dbReference>
<evidence type="ECO:0000259" key="3">
    <source>
        <dbReference type="PROSITE" id="PS50110"/>
    </source>
</evidence>
<dbReference type="SUPFAM" id="SSF52172">
    <property type="entry name" value="CheY-like"/>
    <property type="match status" value="1"/>
</dbReference>
<dbReference type="STRING" id="906968.Trebr_0637"/>
<dbReference type="Pfam" id="PF00072">
    <property type="entry name" value="Response_reg"/>
    <property type="match status" value="1"/>
</dbReference>
<dbReference type="SMART" id="SM00448">
    <property type="entry name" value="REC"/>
    <property type="match status" value="1"/>
</dbReference>
<dbReference type="InterPro" id="IPR050595">
    <property type="entry name" value="Bact_response_regulator"/>
</dbReference>
<dbReference type="InterPro" id="IPR009061">
    <property type="entry name" value="DNA-bd_dom_put_sf"/>
</dbReference>
<dbReference type="KEGG" id="tbe:Trebr_0637"/>
<evidence type="ECO:0000313" key="4">
    <source>
        <dbReference type="EMBL" id="AEE16079.1"/>
    </source>
</evidence>
<protein>
    <submittedName>
        <fullName evidence="4">Response regulator receiver protein</fullName>
    </submittedName>
</protein>
<dbReference type="InterPro" id="IPR001789">
    <property type="entry name" value="Sig_transdc_resp-reg_receiver"/>
</dbReference>
<dbReference type="Proteomes" id="UP000006546">
    <property type="component" value="Chromosome"/>
</dbReference>
<dbReference type="PROSITE" id="PS50110">
    <property type="entry name" value="RESPONSE_REGULATORY"/>
    <property type="match status" value="1"/>
</dbReference>
<dbReference type="RefSeq" id="WP_013757798.1">
    <property type="nucleotide sequence ID" value="NC_015500.1"/>
</dbReference>
<dbReference type="InterPro" id="IPR041657">
    <property type="entry name" value="HTH_17"/>
</dbReference>
<dbReference type="PANTHER" id="PTHR44591">
    <property type="entry name" value="STRESS RESPONSE REGULATOR PROTEIN 1"/>
    <property type="match status" value="1"/>
</dbReference>
<sequence length="201" mass="22199">MSKDFSKTVVYSALEVANICGVANQTAINWIRSGYLKAYSTPGGQYRVYADNLLAFMAERDMRIPEELAAVCKKYAAQQQNILIVEDDEGLNSVLASYLTKQLSSVEILQAFDGFEAGALLANKRPKVIILDLNLPGVDGFELCRKINSSDEFGHPSVIVITALQDTDIEQRVAELQVASFLRKPLALPELAQIARECLDR</sequence>
<evidence type="ECO:0000256" key="1">
    <source>
        <dbReference type="ARBA" id="ARBA00022553"/>
    </source>
</evidence>
<dbReference type="HOGENOM" id="CLU_092045_0_0_12"/>
<proteinExistence type="predicted"/>
<dbReference type="PANTHER" id="PTHR44591:SF3">
    <property type="entry name" value="RESPONSE REGULATORY DOMAIN-CONTAINING PROTEIN"/>
    <property type="match status" value="1"/>
</dbReference>
<feature type="modified residue" description="4-aspartylphosphate" evidence="2">
    <location>
        <position position="132"/>
    </location>
</feature>
<gene>
    <name evidence="4" type="ordered locus">Trebr_0637</name>
</gene>
<dbReference type="AlphaFoldDB" id="F4LPY7"/>
<dbReference type="Gene3D" id="3.40.50.2300">
    <property type="match status" value="1"/>
</dbReference>
<dbReference type="OrthoDB" id="5416564at2"/>